<feature type="compositionally biased region" description="Polar residues" evidence="1">
    <location>
        <begin position="687"/>
        <end position="703"/>
    </location>
</feature>
<dbReference type="EMBL" id="JAATWM020000017">
    <property type="protein sequence ID" value="KAF9876461.1"/>
    <property type="molecule type" value="Genomic_DNA"/>
</dbReference>
<feature type="compositionally biased region" description="Polar residues" evidence="1">
    <location>
        <begin position="612"/>
        <end position="633"/>
    </location>
</feature>
<feature type="compositionally biased region" description="Low complexity" evidence="1">
    <location>
        <begin position="373"/>
        <end position="385"/>
    </location>
</feature>
<dbReference type="OrthoDB" id="5415512at2759"/>
<evidence type="ECO:0000313" key="2">
    <source>
        <dbReference type="EMBL" id="KAF9876461.1"/>
    </source>
</evidence>
<keyword evidence="3" id="KW-1185">Reference proteome</keyword>
<evidence type="ECO:0000256" key="1">
    <source>
        <dbReference type="SAM" id="MobiDB-lite"/>
    </source>
</evidence>
<dbReference type="RefSeq" id="XP_038745922.1">
    <property type="nucleotide sequence ID" value="XM_038888586.1"/>
</dbReference>
<reference evidence="2" key="2">
    <citation type="submission" date="2020-11" db="EMBL/GenBank/DDBJ databases">
        <title>Whole genome sequencing of Colletotrichum sp.</title>
        <authorList>
            <person name="Li H."/>
        </authorList>
    </citation>
    <scope>NUCLEOTIDE SEQUENCE</scope>
    <source>
        <strain evidence="2">CkLH20</strain>
    </source>
</reference>
<feature type="compositionally biased region" description="Polar residues" evidence="1">
    <location>
        <begin position="305"/>
        <end position="314"/>
    </location>
</feature>
<feature type="compositionally biased region" description="Basic and acidic residues" evidence="1">
    <location>
        <begin position="585"/>
        <end position="611"/>
    </location>
</feature>
<feature type="compositionally biased region" description="Basic and acidic residues" evidence="1">
    <location>
        <begin position="74"/>
        <end position="98"/>
    </location>
</feature>
<accession>A0A9P6I7D9</accession>
<gene>
    <name evidence="2" type="ORF">CkaCkLH20_05869</name>
</gene>
<feature type="region of interest" description="Disordered" evidence="1">
    <location>
        <begin position="673"/>
        <end position="803"/>
    </location>
</feature>
<dbReference type="AlphaFoldDB" id="A0A9P6I7D9"/>
<feature type="compositionally biased region" description="Low complexity" evidence="1">
    <location>
        <begin position="413"/>
        <end position="423"/>
    </location>
</feature>
<reference evidence="2" key="1">
    <citation type="submission" date="2020-03" db="EMBL/GenBank/DDBJ databases">
        <authorList>
            <person name="He L."/>
        </authorList>
    </citation>
    <scope>NUCLEOTIDE SEQUENCE</scope>
    <source>
        <strain evidence="2">CkLH20</strain>
    </source>
</reference>
<dbReference type="GeneID" id="62161660"/>
<protein>
    <submittedName>
        <fullName evidence="2">Uncharacterized protein</fullName>
    </submittedName>
</protein>
<feature type="region of interest" description="Disordered" evidence="1">
    <location>
        <begin position="509"/>
        <end position="552"/>
    </location>
</feature>
<comment type="caution">
    <text evidence="2">The sequence shown here is derived from an EMBL/GenBank/DDBJ whole genome shotgun (WGS) entry which is preliminary data.</text>
</comment>
<evidence type="ECO:0000313" key="3">
    <source>
        <dbReference type="Proteomes" id="UP000781932"/>
    </source>
</evidence>
<feature type="region of interest" description="Disordered" evidence="1">
    <location>
        <begin position="571"/>
        <end position="633"/>
    </location>
</feature>
<sequence>MARLWNILRERAEGDAKPNISRMGAFHRHRNPNRIAHALQEVTAARGNMAPRERALALKAGTEPSRPHMALRNSLHDQRPRHRNDDEYERKGREEEPRRRRIRSSRASTGPKALSQPVAKNAEGAVHGHHVLSIPQKRFMLHPNDSDLSLVASATNYASSVAQVQDDCRESEIPVHLDDNNDGYYCCDCGIRRSDEHHKIRKFRLGEPDWRNFCSSCHEKHLASRDHKKLKQYGHFCFGCGFARSSRFNKEHPIQRGQKPVKNFCSHCMKRRSKRATIPTETVLGFSSDDSDSGSDEDSDEHLRAQTSKPSAQHRTAEDESESVAKSSPPEYLGNTTSSRRESIDVSPSASVRYRLHKRRSVRETTVTDENDAASQDSVSVAGDDVVSEISNNYHSPLVEEAPDTSTLEPDVAQVAAPAAGLATSNQVPLAPRTPSPQTTPKARPKIVKDSALGSSFCSEQDSPSKRATFNERVEVRTSPTYWQRQHSQNDDCYSNFLHEQYHEDLRDGNKAIPLNDPLKDPDGFSARRFQVPCTEPPRYNPDEESFNSWSTPSTGYDAFATTKGGCNNSPLAGLGSNARSRSYNTHDEPFSSLRDRDPDLFDEQRFDPRNRQSQPRTNQGSYCNQGKENQPYSTTFAASADGFSSHNHSAYHDGFAGSHTTNWSSGYGSNSFASHAKPSHEDASATWDTPTPQTSSFSNQPGSKWFDQPTGDANHTQQHHQPRFARKSWGKKPSHTHGTSNQFKSQFSTSGADYSAQQEPKCTYETSEGVAHSFEFPSATSGTQSSLSEPQLPPTGFAMEIPDDMSETDVQTMFIPGYDDYVPCRATDSA</sequence>
<feature type="compositionally biased region" description="Acidic residues" evidence="1">
    <location>
        <begin position="289"/>
        <end position="300"/>
    </location>
</feature>
<name>A0A9P6I7D9_9PEZI</name>
<feature type="region of interest" description="Disordered" evidence="1">
    <location>
        <begin position="279"/>
        <end position="469"/>
    </location>
</feature>
<feature type="compositionally biased region" description="Polar residues" evidence="1">
    <location>
        <begin position="453"/>
        <end position="462"/>
    </location>
</feature>
<feature type="compositionally biased region" description="Polar residues" evidence="1">
    <location>
        <begin position="779"/>
        <end position="790"/>
    </location>
</feature>
<dbReference type="Proteomes" id="UP000781932">
    <property type="component" value="Unassembled WGS sequence"/>
</dbReference>
<proteinExistence type="predicted"/>
<feature type="compositionally biased region" description="Polar residues" evidence="1">
    <location>
        <begin position="737"/>
        <end position="767"/>
    </location>
</feature>
<feature type="region of interest" description="Disordered" evidence="1">
    <location>
        <begin position="59"/>
        <end position="124"/>
    </location>
</feature>
<organism evidence="2 3">
    <name type="scientific">Colletotrichum karsti</name>
    <dbReference type="NCBI Taxonomy" id="1095194"/>
    <lineage>
        <taxon>Eukaryota</taxon>
        <taxon>Fungi</taxon>
        <taxon>Dikarya</taxon>
        <taxon>Ascomycota</taxon>
        <taxon>Pezizomycotina</taxon>
        <taxon>Sordariomycetes</taxon>
        <taxon>Hypocreomycetidae</taxon>
        <taxon>Glomerellales</taxon>
        <taxon>Glomerellaceae</taxon>
        <taxon>Colletotrichum</taxon>
        <taxon>Colletotrichum boninense species complex</taxon>
    </lineage>
</organism>
<feature type="compositionally biased region" description="Basic residues" evidence="1">
    <location>
        <begin position="718"/>
        <end position="736"/>
    </location>
</feature>